<protein>
    <submittedName>
        <fullName evidence="1">Leucine-rich repeat domain-containing protein</fullName>
    </submittedName>
</protein>
<accession>A0A9E2L4W6</accession>
<reference evidence="1" key="2">
    <citation type="submission" date="2021-04" db="EMBL/GenBank/DDBJ databases">
        <authorList>
            <person name="Gilroy R."/>
        </authorList>
    </citation>
    <scope>NUCLEOTIDE SEQUENCE</scope>
    <source>
        <strain evidence="1">G3-2149</strain>
    </source>
</reference>
<proteinExistence type="predicted"/>
<feature type="non-terminal residue" evidence="1">
    <location>
        <position position="1"/>
    </location>
</feature>
<dbReference type="EMBL" id="JAHLFU010000072">
    <property type="protein sequence ID" value="MBU3852942.1"/>
    <property type="molecule type" value="Genomic_DNA"/>
</dbReference>
<dbReference type="Proteomes" id="UP000823865">
    <property type="component" value="Unassembled WGS sequence"/>
</dbReference>
<organism evidence="1 2">
    <name type="scientific">Candidatus Paraprevotella stercoravium</name>
    <dbReference type="NCBI Taxonomy" id="2838725"/>
    <lineage>
        <taxon>Bacteria</taxon>
        <taxon>Pseudomonadati</taxon>
        <taxon>Bacteroidota</taxon>
        <taxon>Bacteroidia</taxon>
        <taxon>Bacteroidales</taxon>
        <taxon>Prevotellaceae</taxon>
        <taxon>Paraprevotella</taxon>
    </lineage>
</organism>
<evidence type="ECO:0000313" key="1">
    <source>
        <dbReference type="EMBL" id="MBU3852942.1"/>
    </source>
</evidence>
<comment type="caution">
    <text evidence="1">The sequence shown here is derived from an EMBL/GenBank/DDBJ whole genome shotgun (WGS) entry which is preliminary data.</text>
</comment>
<evidence type="ECO:0000313" key="2">
    <source>
        <dbReference type="Proteomes" id="UP000823865"/>
    </source>
</evidence>
<gene>
    <name evidence="1" type="ORF">H9789_03810</name>
</gene>
<reference evidence="1" key="1">
    <citation type="journal article" date="2021" name="PeerJ">
        <title>Extensive microbial diversity within the chicken gut microbiome revealed by metagenomics and culture.</title>
        <authorList>
            <person name="Gilroy R."/>
            <person name="Ravi A."/>
            <person name="Getino M."/>
            <person name="Pursley I."/>
            <person name="Horton D.L."/>
            <person name="Alikhan N.F."/>
            <person name="Baker D."/>
            <person name="Gharbi K."/>
            <person name="Hall N."/>
            <person name="Watson M."/>
            <person name="Adriaenssens E.M."/>
            <person name="Foster-Nyarko E."/>
            <person name="Jarju S."/>
            <person name="Secka A."/>
            <person name="Antonio M."/>
            <person name="Oren A."/>
            <person name="Chaudhuri R.R."/>
            <person name="La Ragione R."/>
            <person name="Hildebrand F."/>
            <person name="Pallen M.J."/>
        </authorList>
    </citation>
    <scope>NUCLEOTIDE SEQUENCE</scope>
    <source>
        <strain evidence="1">G3-2149</strain>
    </source>
</reference>
<dbReference type="AlphaFoldDB" id="A0A9E2L4W6"/>
<name>A0A9E2L4W6_9BACT</name>
<sequence>YILGNGNSGIGFYQMSADDRTLGANKAYLALPASMNHVRSITIGGPTTGIEDTVSEGVAAEEYYDLQGRRVLNPVKGIYVTKSGKKVIFNK</sequence>